<comment type="caution">
    <text evidence="1">The sequence shown here is derived from an EMBL/GenBank/DDBJ whole genome shotgun (WGS) entry which is preliminary data.</text>
</comment>
<accession>A0ABQ9YNB3</accession>
<keyword evidence="2" id="KW-1185">Reference proteome</keyword>
<sequence>MKCFVVTWKPQWPYSTYARRKTAIRSQAFQLNNEITSDQKFNQMFLSERPVPLSMLIARAVDSIDKPDTTSVTHSLLLELIKQRE</sequence>
<dbReference type="Proteomes" id="UP001234178">
    <property type="component" value="Unassembled WGS sequence"/>
</dbReference>
<organism evidence="1 2">
    <name type="scientific">Daphnia magna</name>
    <dbReference type="NCBI Taxonomy" id="35525"/>
    <lineage>
        <taxon>Eukaryota</taxon>
        <taxon>Metazoa</taxon>
        <taxon>Ecdysozoa</taxon>
        <taxon>Arthropoda</taxon>
        <taxon>Crustacea</taxon>
        <taxon>Branchiopoda</taxon>
        <taxon>Diplostraca</taxon>
        <taxon>Cladocera</taxon>
        <taxon>Anomopoda</taxon>
        <taxon>Daphniidae</taxon>
        <taxon>Daphnia</taxon>
    </lineage>
</organism>
<evidence type="ECO:0000313" key="2">
    <source>
        <dbReference type="Proteomes" id="UP001234178"/>
    </source>
</evidence>
<protein>
    <submittedName>
        <fullName evidence="1">Uncharacterized protein</fullName>
    </submittedName>
</protein>
<proteinExistence type="predicted"/>
<reference evidence="1 2" key="1">
    <citation type="journal article" date="2023" name="Nucleic Acids Res.">
        <title>The hologenome of Daphnia magna reveals possible DNA methylation and microbiome-mediated evolution of the host genome.</title>
        <authorList>
            <person name="Chaturvedi A."/>
            <person name="Li X."/>
            <person name="Dhandapani V."/>
            <person name="Marshall H."/>
            <person name="Kissane S."/>
            <person name="Cuenca-Cambronero M."/>
            <person name="Asole G."/>
            <person name="Calvet F."/>
            <person name="Ruiz-Romero M."/>
            <person name="Marangio P."/>
            <person name="Guigo R."/>
            <person name="Rago D."/>
            <person name="Mirbahai L."/>
            <person name="Eastwood N."/>
            <person name="Colbourne J.K."/>
            <person name="Zhou J."/>
            <person name="Mallon E."/>
            <person name="Orsini L."/>
        </authorList>
    </citation>
    <scope>NUCLEOTIDE SEQUENCE [LARGE SCALE GENOMIC DNA]</scope>
    <source>
        <strain evidence="1">LRV0_1</strain>
    </source>
</reference>
<evidence type="ECO:0000313" key="1">
    <source>
        <dbReference type="EMBL" id="KAK4002099.1"/>
    </source>
</evidence>
<gene>
    <name evidence="1" type="ORF">OUZ56_003949</name>
</gene>
<name>A0ABQ9YNB3_9CRUS</name>
<dbReference type="EMBL" id="JAOYFB010000001">
    <property type="protein sequence ID" value="KAK4002099.1"/>
    <property type="molecule type" value="Genomic_DNA"/>
</dbReference>